<organism evidence="2 3">
    <name type="scientific">Delitschia confertaspora ATCC 74209</name>
    <dbReference type="NCBI Taxonomy" id="1513339"/>
    <lineage>
        <taxon>Eukaryota</taxon>
        <taxon>Fungi</taxon>
        <taxon>Dikarya</taxon>
        <taxon>Ascomycota</taxon>
        <taxon>Pezizomycotina</taxon>
        <taxon>Dothideomycetes</taxon>
        <taxon>Pleosporomycetidae</taxon>
        <taxon>Pleosporales</taxon>
        <taxon>Delitschiaceae</taxon>
        <taxon>Delitschia</taxon>
    </lineage>
</organism>
<dbReference type="Proteomes" id="UP000799536">
    <property type="component" value="Unassembled WGS sequence"/>
</dbReference>
<accession>A0A9P4JQT9</accession>
<name>A0A9P4JQT9_9PLEO</name>
<sequence>MVNLAVWKTQIQNALRATLISGGGTQQGAYYVDHEPGEGNGNMYLIRVQYAPPGGDWKVVMIIGLPRHSITSDTSSTILAQAFLSSDYRLNSWVAGELYCAVIHDLVGRTIVPNFLQIALIHKKWHLKQAVKEREEKELQLQKSERAELKKAPQLYKLKIAQEKRVARAEAKVVREKEKAEQAANRAQKQKAQ</sequence>
<keyword evidence="1" id="KW-0175">Coiled coil</keyword>
<feature type="coiled-coil region" evidence="1">
    <location>
        <begin position="127"/>
        <end position="193"/>
    </location>
</feature>
<gene>
    <name evidence="2" type="ORF">GQ43DRAFT_471665</name>
</gene>
<dbReference type="AlphaFoldDB" id="A0A9P4JQT9"/>
<reference evidence="2" key="1">
    <citation type="journal article" date="2020" name="Stud. Mycol.">
        <title>101 Dothideomycetes genomes: a test case for predicting lifestyles and emergence of pathogens.</title>
        <authorList>
            <person name="Haridas S."/>
            <person name="Albert R."/>
            <person name="Binder M."/>
            <person name="Bloem J."/>
            <person name="Labutti K."/>
            <person name="Salamov A."/>
            <person name="Andreopoulos B."/>
            <person name="Baker S."/>
            <person name="Barry K."/>
            <person name="Bills G."/>
            <person name="Bluhm B."/>
            <person name="Cannon C."/>
            <person name="Castanera R."/>
            <person name="Culley D."/>
            <person name="Daum C."/>
            <person name="Ezra D."/>
            <person name="Gonzalez J."/>
            <person name="Henrissat B."/>
            <person name="Kuo A."/>
            <person name="Liang C."/>
            <person name="Lipzen A."/>
            <person name="Lutzoni F."/>
            <person name="Magnuson J."/>
            <person name="Mondo S."/>
            <person name="Nolan M."/>
            <person name="Ohm R."/>
            <person name="Pangilinan J."/>
            <person name="Park H.-J."/>
            <person name="Ramirez L."/>
            <person name="Alfaro M."/>
            <person name="Sun H."/>
            <person name="Tritt A."/>
            <person name="Yoshinaga Y."/>
            <person name="Zwiers L.-H."/>
            <person name="Turgeon B."/>
            <person name="Goodwin S."/>
            <person name="Spatafora J."/>
            <person name="Crous P."/>
            <person name="Grigoriev I."/>
        </authorList>
    </citation>
    <scope>NUCLEOTIDE SEQUENCE</scope>
    <source>
        <strain evidence="2">ATCC 74209</strain>
    </source>
</reference>
<protein>
    <submittedName>
        <fullName evidence="2">Uncharacterized protein</fullName>
    </submittedName>
</protein>
<dbReference type="EMBL" id="ML993970">
    <property type="protein sequence ID" value="KAF2201574.1"/>
    <property type="molecule type" value="Genomic_DNA"/>
</dbReference>
<keyword evidence="3" id="KW-1185">Reference proteome</keyword>
<comment type="caution">
    <text evidence="2">The sequence shown here is derived from an EMBL/GenBank/DDBJ whole genome shotgun (WGS) entry which is preliminary data.</text>
</comment>
<evidence type="ECO:0000313" key="2">
    <source>
        <dbReference type="EMBL" id="KAF2201574.1"/>
    </source>
</evidence>
<evidence type="ECO:0000313" key="3">
    <source>
        <dbReference type="Proteomes" id="UP000799536"/>
    </source>
</evidence>
<proteinExistence type="predicted"/>
<evidence type="ECO:0000256" key="1">
    <source>
        <dbReference type="SAM" id="Coils"/>
    </source>
</evidence>